<name>A0A9P7M7S5_9HYPO</name>
<protein>
    <submittedName>
        <fullName evidence="2">Uncharacterized protein</fullName>
    </submittedName>
</protein>
<gene>
    <name evidence="2" type="ORF">E4U60_005410</name>
</gene>
<evidence type="ECO:0000256" key="1">
    <source>
        <dbReference type="SAM" id="MobiDB-lite"/>
    </source>
</evidence>
<evidence type="ECO:0000313" key="3">
    <source>
        <dbReference type="Proteomes" id="UP000706124"/>
    </source>
</evidence>
<evidence type="ECO:0000313" key="2">
    <source>
        <dbReference type="EMBL" id="KAG5932186.1"/>
    </source>
</evidence>
<feature type="non-terminal residue" evidence="2">
    <location>
        <position position="1"/>
    </location>
</feature>
<organism evidence="2 3">
    <name type="scientific">Claviceps pazoutovae</name>
    <dbReference type="NCBI Taxonomy" id="1649127"/>
    <lineage>
        <taxon>Eukaryota</taxon>
        <taxon>Fungi</taxon>
        <taxon>Dikarya</taxon>
        <taxon>Ascomycota</taxon>
        <taxon>Pezizomycotina</taxon>
        <taxon>Sordariomycetes</taxon>
        <taxon>Hypocreomycetidae</taxon>
        <taxon>Hypocreales</taxon>
        <taxon>Clavicipitaceae</taxon>
        <taxon>Claviceps</taxon>
    </lineage>
</organism>
<feature type="region of interest" description="Disordered" evidence="1">
    <location>
        <begin position="1"/>
        <end position="57"/>
    </location>
</feature>
<feature type="compositionally biased region" description="Basic and acidic residues" evidence="1">
    <location>
        <begin position="13"/>
        <end position="23"/>
    </location>
</feature>
<comment type="caution">
    <text evidence="2">The sequence shown here is derived from an EMBL/GenBank/DDBJ whole genome shotgun (WGS) entry which is preliminary data.</text>
</comment>
<keyword evidence="3" id="KW-1185">Reference proteome</keyword>
<accession>A0A9P7M7S5</accession>
<dbReference type="AlphaFoldDB" id="A0A9P7M7S5"/>
<dbReference type="Proteomes" id="UP000706124">
    <property type="component" value="Unassembled WGS sequence"/>
</dbReference>
<dbReference type="EMBL" id="SRPO01000476">
    <property type="protein sequence ID" value="KAG5932186.1"/>
    <property type="molecule type" value="Genomic_DNA"/>
</dbReference>
<sequence>PSSSTPDSPMIEAPRRSIADAESPKAASMPARHSTGPPHAESVAASPIRLHTYEAEN</sequence>
<reference evidence="2 3" key="1">
    <citation type="journal article" date="2020" name="bioRxiv">
        <title>Whole genome comparisons of ergot fungi reveals the divergence and evolution of species within the genus Claviceps are the result of varying mechanisms driving genome evolution and host range expansion.</title>
        <authorList>
            <person name="Wyka S.A."/>
            <person name="Mondo S.J."/>
            <person name="Liu M."/>
            <person name="Dettman J."/>
            <person name="Nalam V."/>
            <person name="Broders K.D."/>
        </authorList>
    </citation>
    <scope>NUCLEOTIDE SEQUENCE [LARGE SCALE GENOMIC DNA]</scope>
    <source>
        <strain evidence="2 3">CCC 1485</strain>
    </source>
</reference>
<proteinExistence type="predicted"/>